<dbReference type="Pfam" id="PF07650">
    <property type="entry name" value="KH_2"/>
    <property type="match status" value="1"/>
</dbReference>
<evidence type="ECO:0000256" key="8">
    <source>
        <dbReference type="RuleBase" id="RU003761"/>
    </source>
</evidence>
<keyword evidence="4 6" id="KW-0694">RNA-binding</keyword>
<dbReference type="GO" id="GO:0005829">
    <property type="term" value="C:cytosol"/>
    <property type="evidence" value="ECO:0007669"/>
    <property type="project" value="TreeGrafter"/>
</dbReference>
<keyword evidence="3 6" id="KW-0547">Nucleotide-binding</keyword>
<keyword evidence="6" id="KW-0690">Ribosome biogenesis</keyword>
<dbReference type="Gene3D" id="3.30.300.20">
    <property type="match status" value="1"/>
</dbReference>
<dbReference type="InterPro" id="IPR009019">
    <property type="entry name" value="KH_sf_prok-type"/>
</dbReference>
<dbReference type="NCBIfam" id="NF000908">
    <property type="entry name" value="PRK00089.1"/>
    <property type="match status" value="1"/>
</dbReference>
<dbReference type="InterPro" id="IPR006073">
    <property type="entry name" value="GTP-bd"/>
</dbReference>
<dbReference type="InterPro" id="IPR005662">
    <property type="entry name" value="GTPase_Era-like"/>
</dbReference>
<comment type="similarity">
    <text evidence="1 6 7 8">Belongs to the TRAFAC class TrmE-Era-EngA-EngB-Septin-like GTPase superfamily. Era GTPase family.</text>
</comment>
<evidence type="ECO:0000256" key="1">
    <source>
        <dbReference type="ARBA" id="ARBA00007921"/>
    </source>
</evidence>
<evidence type="ECO:0000259" key="10">
    <source>
        <dbReference type="PROSITE" id="PS51713"/>
    </source>
</evidence>
<evidence type="ECO:0000256" key="5">
    <source>
        <dbReference type="ARBA" id="ARBA00023134"/>
    </source>
</evidence>
<sequence length="300" mass="34437">MRYNRVMIKIGKVLLVGRANVGKSTFVNNIIGQKVAITSPKPQTTRFSIRALYEEERGKIIFVDTPGIVGKAKDYLSKRINEKTLQVLNESVDLIIYMVDATRKRDFEESKVLGLVRKINRPKILVINKIDDPGKSFLPQYKFLEEEFKDVFQISAINNMHVGPLLDKIFEYLPSTSAEAAADKEKIPPDLVYPLLNLDSKIFLGELIREKIFLMMGQEIPYTTTVIVDQVMERKNKTTYIKARILTTHDRYKAMLIGASGRKIKEIGSYARKEIALAINKKVFLDLTVEVDAHWQEMYY</sequence>
<evidence type="ECO:0000256" key="3">
    <source>
        <dbReference type="ARBA" id="ARBA00022741"/>
    </source>
</evidence>
<evidence type="ECO:0000259" key="9">
    <source>
        <dbReference type="PROSITE" id="PS50823"/>
    </source>
</evidence>
<comment type="subcellular location">
    <subcellularLocation>
        <location evidence="6">Cytoplasm</location>
    </subcellularLocation>
    <subcellularLocation>
        <location evidence="6">Cell membrane</location>
        <topology evidence="6">Peripheral membrane protein</topology>
    </subcellularLocation>
</comment>
<dbReference type="AlphaFoldDB" id="A0A2M6YVL7"/>
<dbReference type="SUPFAM" id="SSF54814">
    <property type="entry name" value="Prokaryotic type KH domain (KH-domain type II)"/>
    <property type="match status" value="1"/>
</dbReference>
<feature type="binding site" evidence="6">
    <location>
        <begin position="17"/>
        <end position="24"/>
    </location>
    <ligand>
        <name>GTP</name>
        <dbReference type="ChEBI" id="CHEBI:37565"/>
    </ligand>
</feature>
<feature type="region of interest" description="G4" evidence="7">
    <location>
        <begin position="128"/>
        <end position="131"/>
    </location>
</feature>
<evidence type="ECO:0000256" key="6">
    <source>
        <dbReference type="HAMAP-Rule" id="MF_00367"/>
    </source>
</evidence>
<protein>
    <recommendedName>
        <fullName evidence="2 6">GTPase Era</fullName>
    </recommendedName>
</protein>
<keyword evidence="6" id="KW-0699">rRNA-binding</keyword>
<dbReference type="PROSITE" id="PS50823">
    <property type="entry name" value="KH_TYPE_2"/>
    <property type="match status" value="1"/>
</dbReference>
<dbReference type="GO" id="GO:0005886">
    <property type="term" value="C:plasma membrane"/>
    <property type="evidence" value="ECO:0007669"/>
    <property type="project" value="UniProtKB-SubCell"/>
</dbReference>
<feature type="region of interest" description="G1" evidence="7">
    <location>
        <begin position="17"/>
        <end position="24"/>
    </location>
</feature>
<dbReference type="GO" id="GO:0070181">
    <property type="term" value="F:small ribosomal subunit rRNA binding"/>
    <property type="evidence" value="ECO:0007669"/>
    <property type="project" value="UniProtKB-UniRule"/>
</dbReference>
<dbReference type="PANTHER" id="PTHR42698:SF1">
    <property type="entry name" value="GTPASE ERA, MITOCHONDRIAL"/>
    <property type="match status" value="1"/>
</dbReference>
<feature type="region of interest" description="G2" evidence="7">
    <location>
        <begin position="43"/>
        <end position="47"/>
    </location>
</feature>
<gene>
    <name evidence="6" type="primary">era</name>
    <name evidence="11" type="ORF">COT02_00495</name>
</gene>
<comment type="subunit">
    <text evidence="6">Monomer.</text>
</comment>
<dbReference type="GO" id="GO:0003924">
    <property type="term" value="F:GTPase activity"/>
    <property type="evidence" value="ECO:0007669"/>
    <property type="project" value="UniProtKB-UniRule"/>
</dbReference>
<keyword evidence="6" id="KW-1003">Cell membrane</keyword>
<name>A0A2M6YVL7_9BACT</name>
<dbReference type="Proteomes" id="UP000230184">
    <property type="component" value="Unassembled WGS sequence"/>
</dbReference>
<feature type="domain" description="Era-type G" evidence="10">
    <location>
        <begin position="9"/>
        <end position="175"/>
    </location>
</feature>
<dbReference type="InterPro" id="IPR005225">
    <property type="entry name" value="Small_GTP-bd"/>
</dbReference>
<dbReference type="InterPro" id="IPR027417">
    <property type="entry name" value="P-loop_NTPase"/>
</dbReference>
<dbReference type="Gene3D" id="3.40.50.300">
    <property type="entry name" value="P-loop containing nucleotide triphosphate hydrolases"/>
    <property type="match status" value="1"/>
</dbReference>
<dbReference type="SUPFAM" id="SSF52540">
    <property type="entry name" value="P-loop containing nucleoside triphosphate hydrolases"/>
    <property type="match status" value="1"/>
</dbReference>
<dbReference type="InterPro" id="IPR030388">
    <property type="entry name" value="G_ERA_dom"/>
</dbReference>
<dbReference type="PROSITE" id="PS51713">
    <property type="entry name" value="G_ERA"/>
    <property type="match status" value="1"/>
</dbReference>
<feature type="region of interest" description="G5" evidence="7">
    <location>
        <begin position="154"/>
        <end position="156"/>
    </location>
</feature>
<comment type="function">
    <text evidence="6">An essential GTPase that binds both GDP and GTP, with rapid nucleotide exchange. Plays a role in 16S rRNA processing and 30S ribosomal subunit biogenesis and possibly also in cell cycle regulation and energy metabolism.</text>
</comment>
<reference evidence="12" key="1">
    <citation type="submission" date="2017-09" db="EMBL/GenBank/DDBJ databases">
        <title>Depth-based differentiation of microbial function through sediment-hosted aquifers and enrichment of novel symbionts in the deep terrestrial subsurface.</title>
        <authorList>
            <person name="Probst A.J."/>
            <person name="Ladd B."/>
            <person name="Jarett J.K."/>
            <person name="Geller-Mcgrath D.E."/>
            <person name="Sieber C.M.K."/>
            <person name="Emerson J.B."/>
            <person name="Anantharaman K."/>
            <person name="Thomas B.C."/>
            <person name="Malmstrom R."/>
            <person name="Stieglmeier M."/>
            <person name="Klingl A."/>
            <person name="Woyke T."/>
            <person name="Ryan C.M."/>
            <person name="Banfield J.F."/>
        </authorList>
    </citation>
    <scope>NUCLEOTIDE SEQUENCE [LARGE SCALE GENOMIC DNA]</scope>
</reference>
<comment type="caution">
    <text evidence="11">The sequence shown here is derived from an EMBL/GenBank/DDBJ whole genome shotgun (WGS) entry which is preliminary data.</text>
</comment>
<proteinExistence type="inferred from homology"/>
<dbReference type="GO" id="GO:0005525">
    <property type="term" value="F:GTP binding"/>
    <property type="evidence" value="ECO:0007669"/>
    <property type="project" value="UniProtKB-UniRule"/>
</dbReference>
<dbReference type="InterPro" id="IPR004044">
    <property type="entry name" value="KH_dom_type_2"/>
</dbReference>
<dbReference type="GO" id="GO:0000028">
    <property type="term" value="P:ribosomal small subunit assembly"/>
    <property type="evidence" value="ECO:0007669"/>
    <property type="project" value="TreeGrafter"/>
</dbReference>
<organism evidence="11 12">
    <name type="scientific">Candidatus Roizmanbacteria bacterium CG07_land_8_20_14_0_80_34_15</name>
    <dbReference type="NCBI Taxonomy" id="1974849"/>
    <lineage>
        <taxon>Bacteria</taxon>
        <taxon>Candidatus Roizmaniibacteriota</taxon>
    </lineage>
</organism>
<dbReference type="EMBL" id="PEWY01000012">
    <property type="protein sequence ID" value="PIU37534.1"/>
    <property type="molecule type" value="Genomic_DNA"/>
</dbReference>
<dbReference type="Pfam" id="PF01926">
    <property type="entry name" value="MMR_HSR1"/>
    <property type="match status" value="1"/>
</dbReference>
<feature type="binding site" evidence="6">
    <location>
        <begin position="128"/>
        <end position="131"/>
    </location>
    <ligand>
        <name>GTP</name>
        <dbReference type="ChEBI" id="CHEBI:37565"/>
    </ligand>
</feature>
<dbReference type="PANTHER" id="PTHR42698">
    <property type="entry name" value="GTPASE ERA"/>
    <property type="match status" value="1"/>
</dbReference>
<accession>A0A2M6YVL7</accession>
<evidence type="ECO:0000256" key="2">
    <source>
        <dbReference type="ARBA" id="ARBA00020484"/>
    </source>
</evidence>
<dbReference type="InterPro" id="IPR015946">
    <property type="entry name" value="KH_dom-like_a/b"/>
</dbReference>
<dbReference type="HAMAP" id="MF_00367">
    <property type="entry name" value="GTPase_Era"/>
    <property type="match status" value="1"/>
</dbReference>
<keyword evidence="6" id="KW-0472">Membrane</keyword>
<evidence type="ECO:0000256" key="4">
    <source>
        <dbReference type="ARBA" id="ARBA00022884"/>
    </source>
</evidence>
<dbReference type="NCBIfam" id="TIGR00231">
    <property type="entry name" value="small_GTP"/>
    <property type="match status" value="1"/>
</dbReference>
<dbReference type="CDD" id="cd04163">
    <property type="entry name" value="Era"/>
    <property type="match status" value="1"/>
</dbReference>
<evidence type="ECO:0000313" key="11">
    <source>
        <dbReference type="EMBL" id="PIU37534.1"/>
    </source>
</evidence>
<evidence type="ECO:0000256" key="7">
    <source>
        <dbReference type="PROSITE-ProRule" id="PRU01050"/>
    </source>
</evidence>
<feature type="domain" description="KH type-2" evidence="9">
    <location>
        <begin position="216"/>
        <end position="293"/>
    </location>
</feature>
<evidence type="ECO:0000313" key="12">
    <source>
        <dbReference type="Proteomes" id="UP000230184"/>
    </source>
</evidence>
<keyword evidence="5 6" id="KW-0342">GTP-binding</keyword>
<dbReference type="CDD" id="cd22534">
    <property type="entry name" value="KH-II_Era"/>
    <property type="match status" value="1"/>
</dbReference>
<keyword evidence="6" id="KW-0963">Cytoplasm</keyword>
<dbReference type="GO" id="GO:0043024">
    <property type="term" value="F:ribosomal small subunit binding"/>
    <property type="evidence" value="ECO:0007669"/>
    <property type="project" value="TreeGrafter"/>
</dbReference>
<dbReference type="NCBIfam" id="TIGR00436">
    <property type="entry name" value="era"/>
    <property type="match status" value="1"/>
</dbReference>
<feature type="binding site" evidence="6">
    <location>
        <begin position="64"/>
        <end position="68"/>
    </location>
    <ligand>
        <name>GTP</name>
        <dbReference type="ChEBI" id="CHEBI:37565"/>
    </ligand>
</feature>
<feature type="region of interest" description="G3" evidence="7">
    <location>
        <begin position="64"/>
        <end position="67"/>
    </location>
</feature>